<comment type="function">
    <text evidence="10">Part of the tectonic-like complex which is required for tissue-specific ciliogenesis and may regulate ciliary membrane composition.</text>
</comment>
<evidence type="ECO:0000256" key="8">
    <source>
        <dbReference type="ARBA" id="ARBA00023212"/>
    </source>
</evidence>
<evidence type="ECO:0000256" key="1">
    <source>
        <dbReference type="ARBA" id="ARBA00004120"/>
    </source>
</evidence>
<comment type="subcellular location">
    <subcellularLocation>
        <location evidence="1">Cytoplasm</location>
        <location evidence="1">Cytoskeleton</location>
        <location evidence="1">Cilium basal body</location>
    </subcellularLocation>
    <subcellularLocation>
        <location evidence="2">Membrane</location>
        <topology evidence="2">Multi-pass membrane protein</topology>
    </subcellularLocation>
</comment>
<evidence type="ECO:0000256" key="6">
    <source>
        <dbReference type="ARBA" id="ARBA00022989"/>
    </source>
</evidence>
<evidence type="ECO:0000256" key="11">
    <source>
        <dbReference type="ARBA" id="ARBA00039543"/>
    </source>
</evidence>
<dbReference type="eggNOG" id="KOG4502">
    <property type="taxonomic scope" value="Eukaryota"/>
</dbReference>
<dbReference type="GO" id="GO:0030030">
    <property type="term" value="P:cell projection organization"/>
    <property type="evidence" value="ECO:0007669"/>
    <property type="project" value="UniProtKB-KW"/>
</dbReference>
<dbReference type="Proteomes" id="UP000001646">
    <property type="component" value="Unplaced"/>
</dbReference>
<reference evidence="13" key="3">
    <citation type="submission" date="2025-09" db="UniProtKB">
        <authorList>
            <consortium name="Ensembl"/>
        </authorList>
    </citation>
    <scope>IDENTIFICATION</scope>
</reference>
<dbReference type="PANTHER" id="PTHR13531">
    <property type="entry name" value="GEO07735P1-RELATED-RELATED"/>
    <property type="match status" value="1"/>
</dbReference>
<dbReference type="Pfam" id="PF09799">
    <property type="entry name" value="Transmemb_17"/>
    <property type="match status" value="1"/>
</dbReference>
<evidence type="ECO:0000256" key="3">
    <source>
        <dbReference type="ARBA" id="ARBA00022490"/>
    </source>
</evidence>
<evidence type="ECO:0000256" key="7">
    <source>
        <dbReference type="ARBA" id="ARBA00023136"/>
    </source>
</evidence>
<keyword evidence="4 12" id="KW-0812">Transmembrane</keyword>
<accession>H9GPL2</accession>
<keyword evidence="14" id="KW-1185">Reference proteome</keyword>
<keyword evidence="5" id="KW-0970">Cilium biogenesis/degradation</keyword>
<dbReference type="Ensembl" id="ENSACAT00000017811.3">
    <property type="protein sequence ID" value="ENSACAP00000017466.3"/>
    <property type="gene ID" value="ENSACAG00000017745.3"/>
</dbReference>
<dbReference type="PANTHER" id="PTHR13531:SF5">
    <property type="entry name" value="TRANSMEMBRANE PROTEIN 216"/>
    <property type="match status" value="1"/>
</dbReference>
<reference evidence="13" key="1">
    <citation type="submission" date="2009-12" db="EMBL/GenBank/DDBJ databases">
        <title>The Genome Sequence of Anolis carolinensis (Green Anole Lizard).</title>
        <authorList>
            <consortium name="The Genome Sequencing Platform"/>
            <person name="Di Palma F."/>
            <person name="Alfoldi J."/>
            <person name="Heiman D."/>
            <person name="Young S."/>
            <person name="Grabherr M."/>
            <person name="Johnson J."/>
            <person name="Lander E.S."/>
            <person name="Lindblad-Toh K."/>
        </authorList>
    </citation>
    <scope>NUCLEOTIDE SEQUENCE [LARGE SCALE GENOMIC DNA]</scope>
    <source>
        <strain evidence="13">JBL SC #1</strain>
    </source>
</reference>
<organism evidence="13 14">
    <name type="scientific">Anolis carolinensis</name>
    <name type="common">Green anole</name>
    <name type="synonym">American chameleon</name>
    <dbReference type="NCBI Taxonomy" id="28377"/>
    <lineage>
        <taxon>Eukaryota</taxon>
        <taxon>Metazoa</taxon>
        <taxon>Chordata</taxon>
        <taxon>Craniata</taxon>
        <taxon>Vertebrata</taxon>
        <taxon>Euteleostomi</taxon>
        <taxon>Lepidosauria</taxon>
        <taxon>Squamata</taxon>
        <taxon>Bifurcata</taxon>
        <taxon>Unidentata</taxon>
        <taxon>Episquamata</taxon>
        <taxon>Toxicofera</taxon>
        <taxon>Iguania</taxon>
        <taxon>Dactyloidae</taxon>
        <taxon>Anolis</taxon>
    </lineage>
</organism>
<evidence type="ECO:0000256" key="9">
    <source>
        <dbReference type="ARBA" id="ARBA00023273"/>
    </source>
</evidence>
<evidence type="ECO:0000256" key="4">
    <source>
        <dbReference type="ARBA" id="ARBA00022692"/>
    </source>
</evidence>
<dbReference type="STRING" id="28377.ENSACAP00000017466"/>
<dbReference type="Bgee" id="ENSACAG00000017745">
    <property type="expression patterns" value="Expressed in dewlap and 13 other cell types or tissues"/>
</dbReference>
<feature type="transmembrane region" description="Helical" evidence="12">
    <location>
        <begin position="112"/>
        <end position="135"/>
    </location>
</feature>
<proteinExistence type="predicted"/>
<evidence type="ECO:0000256" key="12">
    <source>
        <dbReference type="SAM" id="Phobius"/>
    </source>
</evidence>
<keyword evidence="9" id="KW-0966">Cell projection</keyword>
<feature type="transmembrane region" description="Helical" evidence="12">
    <location>
        <begin position="49"/>
        <end position="69"/>
    </location>
</feature>
<dbReference type="GO" id="GO:0016020">
    <property type="term" value="C:membrane"/>
    <property type="evidence" value="ECO:0007669"/>
    <property type="project" value="UniProtKB-SubCell"/>
</dbReference>
<keyword evidence="6 12" id="KW-1133">Transmembrane helix</keyword>
<keyword evidence="3" id="KW-0963">Cytoplasm</keyword>
<evidence type="ECO:0000256" key="10">
    <source>
        <dbReference type="ARBA" id="ARBA00037712"/>
    </source>
</evidence>
<dbReference type="InterPro" id="IPR019184">
    <property type="entry name" value="Uncharacterised_TM-17"/>
</dbReference>
<keyword evidence="7 12" id="KW-0472">Membrane</keyword>
<dbReference type="AlphaFoldDB" id="H9GPL2"/>
<reference evidence="13" key="2">
    <citation type="submission" date="2025-08" db="UniProtKB">
        <authorList>
            <consortium name="Ensembl"/>
        </authorList>
    </citation>
    <scope>IDENTIFICATION</scope>
</reference>
<evidence type="ECO:0000313" key="13">
    <source>
        <dbReference type="Ensembl" id="ENSACAP00000017466.3"/>
    </source>
</evidence>
<evidence type="ECO:0000256" key="2">
    <source>
        <dbReference type="ARBA" id="ARBA00004141"/>
    </source>
</evidence>
<dbReference type="GeneTree" id="ENSGT00390000018587"/>
<sequence>MAPRNRQLSSTPLEILLFLNGWYYATYFLLEIFMFVYKGLLLPYPSANLALDLVMLFLYLGIEVTRIFFGSKGNLCQRKVPLAISLALTFPAAVMAAYYLLLQTYALRLEAILNAILLLFYAVELLLGILTLAAFSRYPLVNVFAISGKKPCVFLVDFSTPWFEKFEDTSIVKISERLCASLKRGTKIRIM</sequence>
<name>H9GPL2_ANOCA</name>
<evidence type="ECO:0000256" key="5">
    <source>
        <dbReference type="ARBA" id="ARBA00022794"/>
    </source>
</evidence>
<feature type="transmembrane region" description="Helical" evidence="12">
    <location>
        <begin position="81"/>
        <end position="100"/>
    </location>
</feature>
<protein>
    <recommendedName>
        <fullName evidence="11">Transmembrane protein 216</fullName>
    </recommendedName>
</protein>
<keyword evidence="8" id="KW-0206">Cytoskeleton</keyword>
<dbReference type="HOGENOM" id="CLU_187017_1_0_1"/>
<feature type="transmembrane region" description="Helical" evidence="12">
    <location>
        <begin position="12"/>
        <end position="37"/>
    </location>
</feature>
<evidence type="ECO:0000313" key="14">
    <source>
        <dbReference type="Proteomes" id="UP000001646"/>
    </source>
</evidence>
<gene>
    <name evidence="13" type="primary">TMEM138</name>
</gene>